<dbReference type="AlphaFoldDB" id="A0A226ECE1"/>
<dbReference type="Proteomes" id="UP000198287">
    <property type="component" value="Unassembled WGS sequence"/>
</dbReference>
<feature type="signal peptide" evidence="1">
    <location>
        <begin position="1"/>
        <end position="26"/>
    </location>
</feature>
<dbReference type="InterPro" id="IPR016187">
    <property type="entry name" value="CTDL_fold"/>
</dbReference>
<comment type="caution">
    <text evidence="3">The sequence shown here is derived from an EMBL/GenBank/DDBJ whole genome shotgun (WGS) entry which is preliminary data.</text>
</comment>
<reference evidence="3 4" key="1">
    <citation type="submission" date="2015-12" db="EMBL/GenBank/DDBJ databases">
        <title>The genome of Folsomia candida.</title>
        <authorList>
            <person name="Faddeeva A."/>
            <person name="Derks M.F."/>
            <person name="Anvar Y."/>
            <person name="Smit S."/>
            <person name="Van Straalen N."/>
            <person name="Roelofs D."/>
        </authorList>
    </citation>
    <scope>NUCLEOTIDE SEQUENCE [LARGE SCALE GENOMIC DNA]</scope>
    <source>
        <strain evidence="3 4">VU population</strain>
        <tissue evidence="3">Whole body</tissue>
    </source>
</reference>
<keyword evidence="3" id="KW-0430">Lectin</keyword>
<dbReference type="OrthoDB" id="6480597at2759"/>
<keyword evidence="4" id="KW-1185">Reference proteome</keyword>
<evidence type="ECO:0000259" key="2">
    <source>
        <dbReference type="PROSITE" id="PS50041"/>
    </source>
</evidence>
<keyword evidence="1" id="KW-0732">Signal</keyword>
<organism evidence="3 4">
    <name type="scientific">Folsomia candida</name>
    <name type="common">Springtail</name>
    <dbReference type="NCBI Taxonomy" id="158441"/>
    <lineage>
        <taxon>Eukaryota</taxon>
        <taxon>Metazoa</taxon>
        <taxon>Ecdysozoa</taxon>
        <taxon>Arthropoda</taxon>
        <taxon>Hexapoda</taxon>
        <taxon>Collembola</taxon>
        <taxon>Entomobryomorpha</taxon>
        <taxon>Isotomoidea</taxon>
        <taxon>Isotomidae</taxon>
        <taxon>Proisotominae</taxon>
        <taxon>Folsomia</taxon>
    </lineage>
</organism>
<proteinExistence type="predicted"/>
<evidence type="ECO:0000313" key="3">
    <source>
        <dbReference type="EMBL" id="OXA54356.1"/>
    </source>
</evidence>
<evidence type="ECO:0000256" key="1">
    <source>
        <dbReference type="SAM" id="SignalP"/>
    </source>
</evidence>
<name>A0A226ECE1_FOLCA</name>
<dbReference type="GO" id="GO:0030246">
    <property type="term" value="F:carbohydrate binding"/>
    <property type="evidence" value="ECO:0007669"/>
    <property type="project" value="UniProtKB-KW"/>
</dbReference>
<dbReference type="Gene3D" id="3.10.100.10">
    <property type="entry name" value="Mannose-Binding Protein A, subunit A"/>
    <property type="match status" value="1"/>
</dbReference>
<evidence type="ECO:0000313" key="4">
    <source>
        <dbReference type="Proteomes" id="UP000198287"/>
    </source>
</evidence>
<dbReference type="PANTHER" id="PTHR22803">
    <property type="entry name" value="MANNOSE, PHOSPHOLIPASE, LECTIN RECEPTOR RELATED"/>
    <property type="match status" value="1"/>
</dbReference>
<protein>
    <submittedName>
        <fullName evidence="3">C-type lectin lectoxin-Lio1</fullName>
    </submittedName>
</protein>
<dbReference type="CDD" id="cd00037">
    <property type="entry name" value="CLECT"/>
    <property type="match status" value="1"/>
</dbReference>
<dbReference type="InterPro" id="IPR016186">
    <property type="entry name" value="C-type_lectin-like/link_sf"/>
</dbReference>
<feature type="chain" id="PRO_5012352866" evidence="1">
    <location>
        <begin position="27"/>
        <end position="312"/>
    </location>
</feature>
<dbReference type="PROSITE" id="PS51257">
    <property type="entry name" value="PROKAR_LIPOPROTEIN"/>
    <property type="match status" value="1"/>
</dbReference>
<dbReference type="SMART" id="SM00034">
    <property type="entry name" value="CLECT"/>
    <property type="match status" value="1"/>
</dbReference>
<sequence length="312" mass="34806">MAGQIKFQYYFLLVVLISCGTLPTDAVECGDNWTTFEKSKCFRFFDNFETKDIAAQTCRNIPTEEVNTTKLLSVKSEAEQLFLSEWLFRELGILNRVWLNGERFNGSTFIWSDVDGMSFTNWDVGFPTNLTNDCVDMSPQSGVMSPPLAAEDGAWRDVPCTKRNLVVCEKNPSLSPGEVVDMLFHLRDNPVPIGFIYVQLPFHPAPQTLWPNLIWKNATGDYAGLFFRAEGGPSGGFGTVQADTCNRLSTVSSSLSTTFPPSSVTVPATGFSNSIFAGYEPTSINRYEVMSFSNSGEETRPRNTAVRIWERI</sequence>
<gene>
    <name evidence="3" type="ORF">Fcan01_11551</name>
</gene>
<accession>A0A226ECE1</accession>
<dbReference type="InterPro" id="IPR001304">
    <property type="entry name" value="C-type_lectin-like"/>
</dbReference>
<dbReference type="SUPFAM" id="SSF56436">
    <property type="entry name" value="C-type lectin-like"/>
    <property type="match status" value="1"/>
</dbReference>
<dbReference type="PROSITE" id="PS50041">
    <property type="entry name" value="C_TYPE_LECTIN_2"/>
    <property type="match status" value="1"/>
</dbReference>
<dbReference type="Pfam" id="PF00059">
    <property type="entry name" value="Lectin_C"/>
    <property type="match status" value="1"/>
</dbReference>
<dbReference type="EMBL" id="LNIX01000005">
    <property type="protein sequence ID" value="OXA54356.1"/>
    <property type="molecule type" value="Genomic_DNA"/>
</dbReference>
<dbReference type="InterPro" id="IPR050111">
    <property type="entry name" value="C-type_lectin/snaclec_domain"/>
</dbReference>
<feature type="domain" description="C-type lectin" evidence="2">
    <location>
        <begin position="37"/>
        <end position="169"/>
    </location>
</feature>